<protein>
    <recommendedName>
        <fullName evidence="4">Peptide methionine sulfoxide reductase MsrA</fullName>
        <shortName evidence="4">Protein-methionine-S-oxide reductase</shortName>
        <ecNumber evidence="4">1.8.4.11</ecNumber>
    </recommendedName>
    <alternativeName>
        <fullName evidence="4">Peptide-methionine (S)-S-oxide reductase</fullName>
        <shortName evidence="4">Peptide Met(O) reductase</shortName>
    </alternativeName>
</protein>
<dbReference type="PANTHER" id="PTHR43774">
    <property type="entry name" value="PEPTIDE METHIONINE SULFOXIDE REDUCTASE"/>
    <property type="match status" value="1"/>
</dbReference>
<dbReference type="SUPFAM" id="SSF55068">
    <property type="entry name" value="Peptide methionine sulfoxide reductase"/>
    <property type="match status" value="1"/>
</dbReference>
<comment type="similarity">
    <text evidence="4">Belongs to the MsrA Met sulfoxide reductase family.</text>
</comment>
<evidence type="ECO:0000256" key="2">
    <source>
        <dbReference type="ARBA" id="ARBA00047806"/>
    </source>
</evidence>
<dbReference type="NCBIfam" id="TIGR00401">
    <property type="entry name" value="msrA"/>
    <property type="match status" value="1"/>
</dbReference>
<reference evidence="6" key="1">
    <citation type="journal article" date="2020" name="mSystems">
        <title>Genome- and Community-Level Interaction Insights into Carbon Utilization and Element Cycling Functions of Hydrothermarchaeota in Hydrothermal Sediment.</title>
        <authorList>
            <person name="Zhou Z."/>
            <person name="Liu Y."/>
            <person name="Xu W."/>
            <person name="Pan J."/>
            <person name="Luo Z.H."/>
            <person name="Li M."/>
        </authorList>
    </citation>
    <scope>NUCLEOTIDE SEQUENCE [LARGE SCALE GENOMIC DNA]</scope>
    <source>
        <strain evidence="6">SpSt-783</strain>
    </source>
</reference>
<dbReference type="EMBL" id="DTHJ01000086">
    <property type="protein sequence ID" value="HHS62788.1"/>
    <property type="molecule type" value="Genomic_DNA"/>
</dbReference>
<accession>A0A7C6EK54</accession>
<sequence>METKKAYFAGGCFWGVEYYFDKKEGVLSAVSGYMGGALENPGYHDVKTGKTGHYETVEVTYDPQKVSYEELAKLFFEIHDPTQEDGQGPDIGEQYKSAIFYNDEEEKKIAEKLIGILKQKGYNVVTKILPASKFYPAEEYHQDYYERKGQSPSCHIYKKRF</sequence>
<dbReference type="PANTHER" id="PTHR43774:SF1">
    <property type="entry name" value="PEPTIDE METHIONINE SULFOXIDE REDUCTASE MSRA 2"/>
    <property type="match status" value="1"/>
</dbReference>
<comment type="catalytic activity">
    <reaction evidence="3 4">
        <text>[thioredoxin]-disulfide + L-methionine + H2O = L-methionine (S)-S-oxide + [thioredoxin]-dithiol</text>
        <dbReference type="Rhea" id="RHEA:19993"/>
        <dbReference type="Rhea" id="RHEA-COMP:10698"/>
        <dbReference type="Rhea" id="RHEA-COMP:10700"/>
        <dbReference type="ChEBI" id="CHEBI:15377"/>
        <dbReference type="ChEBI" id="CHEBI:29950"/>
        <dbReference type="ChEBI" id="CHEBI:50058"/>
        <dbReference type="ChEBI" id="CHEBI:57844"/>
        <dbReference type="ChEBI" id="CHEBI:58772"/>
        <dbReference type="EC" id="1.8.4.11"/>
    </reaction>
</comment>
<keyword evidence="1 4" id="KW-0560">Oxidoreductase</keyword>
<dbReference type="InterPro" id="IPR002569">
    <property type="entry name" value="Met_Sox_Rdtase_MsrA_dom"/>
</dbReference>
<evidence type="ECO:0000313" key="6">
    <source>
        <dbReference type="EMBL" id="HHS62788.1"/>
    </source>
</evidence>
<dbReference type="HAMAP" id="MF_01401">
    <property type="entry name" value="MsrA"/>
    <property type="match status" value="1"/>
</dbReference>
<evidence type="ECO:0000256" key="1">
    <source>
        <dbReference type="ARBA" id="ARBA00023002"/>
    </source>
</evidence>
<evidence type="ECO:0000259" key="5">
    <source>
        <dbReference type="Pfam" id="PF01625"/>
    </source>
</evidence>
<gene>
    <name evidence="4 6" type="primary">msrA</name>
    <name evidence="6" type="ORF">ENV70_04120</name>
</gene>
<dbReference type="Pfam" id="PF01625">
    <property type="entry name" value="PMSR"/>
    <property type="match status" value="1"/>
</dbReference>
<organism evidence="6">
    <name type="scientific">candidate division WOR-3 bacterium</name>
    <dbReference type="NCBI Taxonomy" id="2052148"/>
    <lineage>
        <taxon>Bacteria</taxon>
        <taxon>Bacteria division WOR-3</taxon>
    </lineage>
</organism>
<evidence type="ECO:0000256" key="3">
    <source>
        <dbReference type="ARBA" id="ARBA00048782"/>
    </source>
</evidence>
<name>A0A7C6EK54_UNCW3</name>
<dbReference type="InterPro" id="IPR036509">
    <property type="entry name" value="Met_Sox_Rdtase_MsrA_sf"/>
</dbReference>
<comment type="caution">
    <text evidence="6">The sequence shown here is derived from an EMBL/GenBank/DDBJ whole genome shotgun (WGS) entry which is preliminary data.</text>
</comment>
<feature type="active site" evidence="4">
    <location>
        <position position="12"/>
    </location>
</feature>
<evidence type="ECO:0000256" key="4">
    <source>
        <dbReference type="HAMAP-Rule" id="MF_01401"/>
    </source>
</evidence>
<dbReference type="AlphaFoldDB" id="A0A7C6EK54"/>
<proteinExistence type="inferred from homology"/>
<dbReference type="Gene3D" id="3.30.1060.10">
    <property type="entry name" value="Peptide methionine sulphoxide reductase MsrA"/>
    <property type="match status" value="1"/>
</dbReference>
<dbReference type="GO" id="GO:0008113">
    <property type="term" value="F:peptide-methionine (S)-S-oxide reductase activity"/>
    <property type="evidence" value="ECO:0007669"/>
    <property type="project" value="UniProtKB-UniRule"/>
</dbReference>
<comment type="catalytic activity">
    <reaction evidence="2 4">
        <text>L-methionyl-[protein] + [thioredoxin]-disulfide + H2O = L-methionyl-(S)-S-oxide-[protein] + [thioredoxin]-dithiol</text>
        <dbReference type="Rhea" id="RHEA:14217"/>
        <dbReference type="Rhea" id="RHEA-COMP:10698"/>
        <dbReference type="Rhea" id="RHEA-COMP:10700"/>
        <dbReference type="Rhea" id="RHEA-COMP:12313"/>
        <dbReference type="Rhea" id="RHEA-COMP:12315"/>
        <dbReference type="ChEBI" id="CHEBI:15377"/>
        <dbReference type="ChEBI" id="CHEBI:16044"/>
        <dbReference type="ChEBI" id="CHEBI:29950"/>
        <dbReference type="ChEBI" id="CHEBI:44120"/>
        <dbReference type="ChEBI" id="CHEBI:50058"/>
        <dbReference type="EC" id="1.8.4.11"/>
    </reaction>
</comment>
<dbReference type="EC" id="1.8.4.11" evidence="4"/>
<feature type="domain" description="Peptide methionine sulphoxide reductase MsrA" evidence="5">
    <location>
        <begin position="5"/>
        <end position="151"/>
    </location>
</feature>
<comment type="function">
    <text evidence="4">Has an important function as a repair enzyme for proteins that have been inactivated by oxidation. Catalyzes the reversible oxidation-reduction of methionine sulfoxide in proteins to methionine.</text>
</comment>